<proteinExistence type="inferred from homology"/>
<dbReference type="InParanoid" id="A0A165UPB4"/>
<evidence type="ECO:0000256" key="8">
    <source>
        <dbReference type="ARBA" id="ARBA00023306"/>
    </source>
</evidence>
<keyword evidence="7" id="KW-0539">Nucleus</keyword>
<evidence type="ECO:0000256" key="3">
    <source>
        <dbReference type="ARBA" id="ARBA00022679"/>
    </source>
</evidence>
<dbReference type="OrthoDB" id="428854at2759"/>
<evidence type="ECO:0000256" key="7">
    <source>
        <dbReference type="ARBA" id="ARBA00023242"/>
    </source>
</evidence>
<dbReference type="STRING" id="1314782.A0A165UPB4"/>
<comment type="similarity">
    <text evidence="2">Belongs to the acetyltransferase family. ECO subfamily.</text>
</comment>
<comment type="subcellular location">
    <subcellularLocation>
        <location evidence="1">Nucleus</location>
    </subcellularLocation>
</comment>
<evidence type="ECO:0000256" key="5">
    <source>
        <dbReference type="ARBA" id="ARBA00022771"/>
    </source>
</evidence>
<dbReference type="Pfam" id="PF13878">
    <property type="entry name" value="zf-C2H2_3"/>
    <property type="match status" value="1"/>
</dbReference>
<evidence type="ECO:0000313" key="12">
    <source>
        <dbReference type="EMBL" id="KZT28485.1"/>
    </source>
</evidence>
<evidence type="ECO:0000256" key="4">
    <source>
        <dbReference type="ARBA" id="ARBA00022723"/>
    </source>
</evidence>
<dbReference type="GO" id="GO:0005634">
    <property type="term" value="C:nucleus"/>
    <property type="evidence" value="ECO:0007669"/>
    <property type="project" value="UniProtKB-SubCell"/>
</dbReference>
<dbReference type="PANTHER" id="PTHR45884">
    <property type="entry name" value="N-ACETYLTRANSFERASE ECO"/>
    <property type="match status" value="1"/>
</dbReference>
<feature type="non-terminal residue" evidence="12">
    <location>
        <position position="1"/>
    </location>
</feature>
<reference evidence="12 13" key="1">
    <citation type="journal article" date="2016" name="Mol. Biol. Evol.">
        <title>Comparative Genomics of Early-Diverging Mushroom-Forming Fungi Provides Insights into the Origins of Lignocellulose Decay Capabilities.</title>
        <authorList>
            <person name="Nagy L.G."/>
            <person name="Riley R."/>
            <person name="Tritt A."/>
            <person name="Adam C."/>
            <person name="Daum C."/>
            <person name="Floudas D."/>
            <person name="Sun H."/>
            <person name="Yadav J.S."/>
            <person name="Pangilinan J."/>
            <person name="Larsson K.H."/>
            <person name="Matsuura K."/>
            <person name="Barry K."/>
            <person name="Labutti K."/>
            <person name="Kuo R."/>
            <person name="Ohm R.A."/>
            <person name="Bhattacharya S.S."/>
            <person name="Shirouzu T."/>
            <person name="Yoshinaga Y."/>
            <person name="Martin F.M."/>
            <person name="Grigoriev I.V."/>
            <person name="Hibbett D.S."/>
        </authorList>
    </citation>
    <scope>NUCLEOTIDE SEQUENCE [LARGE SCALE GENOMIC DNA]</scope>
    <source>
        <strain evidence="12 13">HHB14362 ss-1</strain>
    </source>
</reference>
<evidence type="ECO:0000256" key="2">
    <source>
        <dbReference type="ARBA" id="ARBA00005816"/>
    </source>
</evidence>
<keyword evidence="3" id="KW-0808">Transferase</keyword>
<evidence type="ECO:0000259" key="10">
    <source>
        <dbReference type="Pfam" id="PF13878"/>
    </source>
</evidence>
<evidence type="ECO:0000256" key="6">
    <source>
        <dbReference type="ARBA" id="ARBA00022833"/>
    </source>
</evidence>
<sequence length="269" mass="29021">KENKKTLTQLHFALETSVLCTCATCGLSYTKGAPDDEILHRSHCVRVQRGMDWAREEEKERIKAGVEEIASVVRLKDGRKGRIICFKADVGGKIGSKLKTVLETISLALSSPPLLPATLRTSKIYIFLVPSTPSTSSTNTRERIVGCVIAQRISTAMAVVPAPDPNMPSNSSEREQTPSSQLVNVDPTLGIFCSPSPLPTPLGIPRLFVTTSHRRLGVATALLSAAARTFIHGCPLDPTKGEVAFTQPTSGGQAVMQNWGRGGVRVYEE</sequence>
<evidence type="ECO:0000313" key="13">
    <source>
        <dbReference type="Proteomes" id="UP000076761"/>
    </source>
</evidence>
<dbReference type="Proteomes" id="UP000076761">
    <property type="component" value="Unassembled WGS sequence"/>
</dbReference>
<evidence type="ECO:0000256" key="1">
    <source>
        <dbReference type="ARBA" id="ARBA00004123"/>
    </source>
</evidence>
<keyword evidence="9" id="KW-0012">Acyltransferase</keyword>
<evidence type="ECO:0000259" key="11">
    <source>
        <dbReference type="Pfam" id="PF13880"/>
    </source>
</evidence>
<accession>A0A165UPB4</accession>
<feature type="non-terminal residue" evidence="12">
    <location>
        <position position="269"/>
    </location>
</feature>
<evidence type="ECO:0008006" key="14">
    <source>
        <dbReference type="Google" id="ProtNLM"/>
    </source>
</evidence>
<dbReference type="InterPro" id="IPR028009">
    <property type="entry name" value="ESCO_Acetyltransf_dom"/>
</dbReference>
<name>A0A165UPB4_9AGAM</name>
<organism evidence="12 13">
    <name type="scientific">Neolentinus lepideus HHB14362 ss-1</name>
    <dbReference type="NCBI Taxonomy" id="1314782"/>
    <lineage>
        <taxon>Eukaryota</taxon>
        <taxon>Fungi</taxon>
        <taxon>Dikarya</taxon>
        <taxon>Basidiomycota</taxon>
        <taxon>Agaricomycotina</taxon>
        <taxon>Agaricomycetes</taxon>
        <taxon>Gloeophyllales</taxon>
        <taxon>Gloeophyllaceae</taxon>
        <taxon>Neolentinus</taxon>
    </lineage>
</organism>
<keyword evidence="8" id="KW-0131">Cell cycle</keyword>
<keyword evidence="6" id="KW-0862">Zinc</keyword>
<gene>
    <name evidence="12" type="ORF">NEOLEDRAFT_1043957</name>
</gene>
<dbReference type="Pfam" id="PF13880">
    <property type="entry name" value="Acetyltransf_13"/>
    <property type="match status" value="1"/>
</dbReference>
<feature type="domain" description="N-acetyltransferase ESCO acetyl-transferase" evidence="11">
    <location>
        <begin position="202"/>
        <end position="260"/>
    </location>
</feature>
<dbReference type="PANTHER" id="PTHR45884:SF2">
    <property type="entry name" value="N-ACETYLTRANSFERASE ECO"/>
    <property type="match status" value="1"/>
</dbReference>
<dbReference type="GO" id="GO:0007064">
    <property type="term" value="P:mitotic sister chromatid cohesion"/>
    <property type="evidence" value="ECO:0007669"/>
    <property type="project" value="TreeGrafter"/>
</dbReference>
<dbReference type="AlphaFoldDB" id="A0A165UPB4"/>
<dbReference type="InterPro" id="IPR028005">
    <property type="entry name" value="AcTrfase_ESCO_Znf_dom"/>
</dbReference>
<keyword evidence="5" id="KW-0863">Zinc-finger</keyword>
<keyword evidence="4" id="KW-0479">Metal-binding</keyword>
<protein>
    <recommendedName>
        <fullName evidence="14">N-acetyltransferase ECO1</fullName>
    </recommendedName>
</protein>
<dbReference type="GO" id="GO:0000785">
    <property type="term" value="C:chromatin"/>
    <property type="evidence" value="ECO:0007669"/>
    <property type="project" value="TreeGrafter"/>
</dbReference>
<keyword evidence="13" id="KW-1185">Reference proteome</keyword>
<dbReference type="GO" id="GO:0061733">
    <property type="term" value="F:protein-lysine-acetyltransferase activity"/>
    <property type="evidence" value="ECO:0007669"/>
    <property type="project" value="TreeGrafter"/>
</dbReference>
<dbReference type="EMBL" id="KV425557">
    <property type="protein sequence ID" value="KZT28485.1"/>
    <property type="molecule type" value="Genomic_DNA"/>
</dbReference>
<feature type="domain" description="N-acetyltransferase ESCO zinc-finger" evidence="10">
    <location>
        <begin position="9"/>
        <end position="45"/>
    </location>
</feature>
<evidence type="ECO:0000256" key="9">
    <source>
        <dbReference type="ARBA" id="ARBA00023315"/>
    </source>
</evidence>
<dbReference type="GO" id="GO:0008270">
    <property type="term" value="F:zinc ion binding"/>
    <property type="evidence" value="ECO:0007669"/>
    <property type="project" value="UniProtKB-KW"/>
</dbReference>